<dbReference type="Proteomes" id="UP000218387">
    <property type="component" value="Chromosome"/>
</dbReference>
<dbReference type="RefSeq" id="WP_058692980.1">
    <property type="nucleotide sequence ID" value="NZ_CP029487.1"/>
</dbReference>
<dbReference type="SUPFAM" id="SSF64307">
    <property type="entry name" value="SirA-like"/>
    <property type="match status" value="1"/>
</dbReference>
<dbReference type="PANTHER" id="PTHR33279:SF6">
    <property type="entry name" value="SULFUR CARRIER PROTEIN YEDF-RELATED"/>
    <property type="match status" value="1"/>
</dbReference>
<dbReference type="KEGG" id="emt:CPZ25_013385"/>
<dbReference type="GO" id="GO:0016740">
    <property type="term" value="F:transferase activity"/>
    <property type="evidence" value="ECO:0007669"/>
    <property type="project" value="UniProtKB-KW"/>
</dbReference>
<evidence type="ECO:0000313" key="3">
    <source>
        <dbReference type="EMBL" id="QCT72277.1"/>
    </source>
</evidence>
<dbReference type="EMBL" id="CP029487">
    <property type="protein sequence ID" value="QCT72277.1"/>
    <property type="molecule type" value="Genomic_DNA"/>
</dbReference>
<name>A0A4P9C9L6_EUBML</name>
<proteinExistence type="inferred from homology"/>
<gene>
    <name evidence="3" type="ORF">CPZ25_013385</name>
</gene>
<dbReference type="InterPro" id="IPR001455">
    <property type="entry name" value="TusA-like"/>
</dbReference>
<evidence type="ECO:0000313" key="4">
    <source>
        <dbReference type="Proteomes" id="UP000218387"/>
    </source>
</evidence>
<dbReference type="Gene3D" id="3.30.110.40">
    <property type="entry name" value="TusA-like domain"/>
    <property type="match status" value="1"/>
</dbReference>
<keyword evidence="3" id="KW-0808">Transferase</keyword>
<dbReference type="InterPro" id="IPR036868">
    <property type="entry name" value="TusA-like_sf"/>
</dbReference>
<reference evidence="3 4" key="1">
    <citation type="submission" date="2018-05" db="EMBL/GenBank/DDBJ databases">
        <title>Genome comparison of Eubacterium sp.</title>
        <authorList>
            <person name="Feng Y."/>
            <person name="Sanchez-Andrea I."/>
            <person name="Stams A.J.M."/>
            <person name="De Vos W.M."/>
        </authorList>
    </citation>
    <scope>NUCLEOTIDE SEQUENCE [LARGE SCALE GENOMIC DNA]</scope>
    <source>
        <strain evidence="3 4">YI</strain>
    </source>
</reference>
<evidence type="ECO:0000259" key="2">
    <source>
        <dbReference type="PROSITE" id="PS01148"/>
    </source>
</evidence>
<comment type="similarity">
    <text evidence="1">Belongs to the sulfur carrier protein TusA family.</text>
</comment>
<dbReference type="PROSITE" id="PS01148">
    <property type="entry name" value="UPF0033"/>
    <property type="match status" value="1"/>
</dbReference>
<protein>
    <submittedName>
        <fullName evidence="3">Sulfurtransferase TusA family protein</fullName>
    </submittedName>
</protein>
<dbReference type="CDD" id="cd00291">
    <property type="entry name" value="SirA_YedF_YeeD"/>
    <property type="match status" value="1"/>
</dbReference>
<dbReference type="AlphaFoldDB" id="A0A4P9C9L6"/>
<dbReference type="PANTHER" id="PTHR33279">
    <property type="entry name" value="SULFUR CARRIER PROTEIN YEDF-RELATED"/>
    <property type="match status" value="1"/>
</dbReference>
<sequence>MKTIDCLGDICPLPVMKLQKETKKMQPGDSVMLVTDHSCAVKTIRQFCESRQFSCACDEVMNGVWEITVSR</sequence>
<feature type="domain" description="UPF0033" evidence="2">
    <location>
        <begin position="4"/>
        <end position="28"/>
    </location>
</feature>
<dbReference type="Pfam" id="PF01206">
    <property type="entry name" value="TusA"/>
    <property type="match status" value="1"/>
</dbReference>
<organism evidence="3 4">
    <name type="scientific">Eubacterium maltosivorans</name>
    <dbReference type="NCBI Taxonomy" id="2041044"/>
    <lineage>
        <taxon>Bacteria</taxon>
        <taxon>Bacillati</taxon>
        <taxon>Bacillota</taxon>
        <taxon>Clostridia</taxon>
        <taxon>Eubacteriales</taxon>
        <taxon>Eubacteriaceae</taxon>
        <taxon>Eubacterium</taxon>
    </lineage>
</organism>
<keyword evidence="4" id="KW-1185">Reference proteome</keyword>
<accession>A0A4P9C9L6</accession>
<evidence type="ECO:0000256" key="1">
    <source>
        <dbReference type="ARBA" id="ARBA00008984"/>
    </source>
</evidence>